<evidence type="ECO:0008006" key="3">
    <source>
        <dbReference type="Google" id="ProtNLM"/>
    </source>
</evidence>
<accession>A0A150WPT7</accession>
<keyword evidence="2" id="KW-1185">Reference proteome</keyword>
<dbReference type="SUPFAM" id="SSF48239">
    <property type="entry name" value="Terpenoid cyclases/Protein prenyltransferases"/>
    <property type="match status" value="1"/>
</dbReference>
<dbReference type="InterPro" id="IPR008930">
    <property type="entry name" value="Terpenoid_cyclase/PrenylTrfase"/>
</dbReference>
<evidence type="ECO:0000313" key="2">
    <source>
        <dbReference type="Proteomes" id="UP000075320"/>
    </source>
</evidence>
<dbReference type="EMBL" id="LUKE01000001">
    <property type="protein sequence ID" value="KYG66440.1"/>
    <property type="molecule type" value="Genomic_DNA"/>
</dbReference>
<organism evidence="1 2">
    <name type="scientific">Bdellovibrio bacteriovorus</name>
    <dbReference type="NCBI Taxonomy" id="959"/>
    <lineage>
        <taxon>Bacteria</taxon>
        <taxon>Pseudomonadati</taxon>
        <taxon>Bdellovibrionota</taxon>
        <taxon>Bdellovibrionia</taxon>
        <taxon>Bdellovibrionales</taxon>
        <taxon>Pseudobdellovibrionaceae</taxon>
        <taxon>Bdellovibrio</taxon>
    </lineage>
</organism>
<name>A0A150WPT7_BDEBC</name>
<sequence length="309" mass="35899">MTDFKSALEESISYLSSFEAVESIKRDPYWPKWDTPWWHMAVLKELGLARQIPKITLDAMVHALQNHYLQFFPIRSEEVPPGTDSYRQIPCICSVGNMYQILFAAGVDVDRDLPWMRPWFVKYQLPDGGLNCDESVYTKTTPKSSIVSTICCLEAVLFCRHQDLTAEEVNFLNKGAEYLVRQKLFRRISNGDVIDNDWIEIRFPRFYDYDFLRGYYFLAKWKEASGFLIPVDLVEEVEKLVSAQMTDKGIQLRRYNLIDKRSYNPQADGTWKMGEVSEFNLFKAVSFDGAISEPLTKAWNEIKNISCVQ</sequence>
<evidence type="ECO:0000313" key="1">
    <source>
        <dbReference type="EMBL" id="KYG66440.1"/>
    </source>
</evidence>
<comment type="caution">
    <text evidence="1">The sequence shown here is derived from an EMBL/GenBank/DDBJ whole genome shotgun (WGS) entry which is preliminary data.</text>
</comment>
<protein>
    <recommendedName>
        <fullName evidence="3">Prenyltransferase</fullName>
    </recommendedName>
</protein>
<proteinExistence type="predicted"/>
<dbReference type="Proteomes" id="UP000075320">
    <property type="component" value="Unassembled WGS sequence"/>
</dbReference>
<dbReference type="AlphaFoldDB" id="A0A150WPT7"/>
<gene>
    <name evidence="1" type="ORF">AZI86_05170</name>
</gene>
<reference evidence="1 2" key="1">
    <citation type="submission" date="2016-03" db="EMBL/GenBank/DDBJ databases">
        <authorList>
            <person name="Ploux O."/>
        </authorList>
    </citation>
    <scope>NUCLEOTIDE SEQUENCE [LARGE SCALE GENOMIC DNA]</scope>
    <source>
        <strain evidence="1 2">R0</strain>
    </source>
</reference>
<dbReference type="OrthoDB" id="9758578at2"/>
<dbReference type="RefSeq" id="WP_061834004.1">
    <property type="nucleotide sequence ID" value="NZ_LUKE01000001.1"/>
</dbReference>